<accession>A0AAV2YW37</accession>
<feature type="region of interest" description="Disordered" evidence="2">
    <location>
        <begin position="378"/>
        <end position="407"/>
    </location>
</feature>
<dbReference type="GO" id="GO:0003755">
    <property type="term" value="F:peptidyl-prolyl cis-trans isomerase activity"/>
    <property type="evidence" value="ECO:0007669"/>
    <property type="project" value="InterPro"/>
</dbReference>
<reference evidence="3" key="1">
    <citation type="submission" date="2022-11" db="EMBL/GenBank/DDBJ databases">
        <authorList>
            <person name="Morgan W.R."/>
            <person name="Tartar A."/>
        </authorList>
    </citation>
    <scope>NUCLEOTIDE SEQUENCE</scope>
    <source>
        <strain evidence="3">ARSEF 373</strain>
    </source>
</reference>
<feature type="compositionally biased region" description="Basic and acidic residues" evidence="2">
    <location>
        <begin position="316"/>
        <end position="325"/>
    </location>
</feature>
<feature type="coiled-coil region" evidence="1">
    <location>
        <begin position="478"/>
        <end position="533"/>
    </location>
</feature>
<evidence type="ECO:0000313" key="4">
    <source>
        <dbReference type="Proteomes" id="UP001146120"/>
    </source>
</evidence>
<feature type="compositionally biased region" description="Low complexity" evidence="2">
    <location>
        <begin position="300"/>
        <end position="315"/>
    </location>
</feature>
<gene>
    <name evidence="3" type="ORF">N0F65_003947</name>
</gene>
<name>A0AAV2YW37_9STRA</name>
<feature type="compositionally biased region" description="Low complexity" evidence="2">
    <location>
        <begin position="384"/>
        <end position="402"/>
    </location>
</feature>
<proteinExistence type="predicted"/>
<dbReference type="PANTHER" id="PTHR44927:SF1">
    <property type="entry name" value="FK506-BINDING PROTEIN 15"/>
    <property type="match status" value="1"/>
</dbReference>
<feature type="region of interest" description="Disordered" evidence="2">
    <location>
        <begin position="297"/>
        <end position="345"/>
    </location>
</feature>
<sequence>MASNPRARLTSIFQDSNGQAQGNDALRYVAPKEPTRQQQQQAAPAAAAPAAAPAAAAATATVRWSTTVALYQYDTSARKYVQMGDASSGNMTIGCAIVGSDTSYNLLFYNAVKTYVCAVPIKFATLKMTLQPKCYVNFYDDKSTNWSIKFASDAQVAEFRKQVFLTKIHVEIWGTEKSVTKTNPNALIQEELVHVKDDAAALVQGDTVAVSFSCWRVVGNAACAPSEVVSKYPPFERASESELRKFRLGDGSERIKALEEGTIGMKKGGRRIILAPPAKTNGQEWYLLEVQVVKTKTGGSSSSRSKSVAQPSPSEKASEPAPERRSSRRRSAAPASSANDIVPFDEAASRDEMELRELRLLQKEKQLEIQAKALERAQLGGGQDAAQQQQQQPNPYAQQQPYGAPPPVNYSYGGPMYNAAPPPMVSSTGRPLDGLIMELHAKVDYLIRMAPGASGNSSNSSFGSLAGATDVASVIRGVERLAGENERLLLQINSQNQQYTSYEKRCEELLRQNQRLQEEKRAADDKYQSLASQQMNFSSEIASLSSARDAAITQTNRLHAEYQQLLNAYYQKQQVSSDAEEKMHELNFEREARMRLEKELQKEGKTRSLVEQELQLVKKELDVSKKLRESELQTMKHDLEQQAMSVRAKEQEIDAKVLQVRMEAQQQEAKRVEELRAQLSTREQALQSQFEAVQAQVKQLMDEKAQLLGQVDSAHDQLRTLQASSAASREQLQNKQHDEAEERRIYQEQIEILQQRVQELEQEKFQRVQQDLDSGRLSSPSSSPRHKSGGGDHAFSNEPCANCATLTEKMAQLAEKEAGAERTLALAQELKREAEQMLQSTPSTSGDGERERLVGLFKEAVNEMFFRFQDFFEEESSLDGAQVLTVIRKVLKQNTKDIIAKLNASPTAEEERTEPVAPTIAAPTVVVAATVATVATDAAGEFESEPEGPSASVSEAEGDGDQDDAGDDMPPPPAEHEVAAQVQAEAAGASAEADIQYTLFDAPPDATDDEDDAGAAPTAAAEPTATPPKSGPFSRIPSVKTAAELMQQQMDDHEPTHADSDASDFEP</sequence>
<keyword evidence="4" id="KW-1185">Reference proteome</keyword>
<feature type="region of interest" description="Disordered" evidence="2">
    <location>
        <begin position="768"/>
        <end position="797"/>
    </location>
</feature>
<dbReference type="Proteomes" id="UP001146120">
    <property type="component" value="Unassembled WGS sequence"/>
</dbReference>
<feature type="compositionally biased region" description="Acidic residues" evidence="2">
    <location>
        <begin position="956"/>
        <end position="967"/>
    </location>
</feature>
<dbReference type="AlphaFoldDB" id="A0AAV2YW37"/>
<dbReference type="Gene3D" id="3.10.50.40">
    <property type="match status" value="1"/>
</dbReference>
<dbReference type="SUPFAM" id="SSF54534">
    <property type="entry name" value="FKBP-like"/>
    <property type="match status" value="1"/>
</dbReference>
<evidence type="ECO:0000313" key="3">
    <source>
        <dbReference type="EMBL" id="DAZ97629.1"/>
    </source>
</evidence>
<evidence type="ECO:0000256" key="2">
    <source>
        <dbReference type="SAM" id="MobiDB-lite"/>
    </source>
</evidence>
<keyword evidence="1" id="KW-0175">Coiled coil</keyword>
<feature type="coiled-coil region" evidence="1">
    <location>
        <begin position="803"/>
        <end position="840"/>
    </location>
</feature>
<comment type="caution">
    <text evidence="3">The sequence shown here is derived from an EMBL/GenBank/DDBJ whole genome shotgun (WGS) entry which is preliminary data.</text>
</comment>
<evidence type="ECO:0000256" key="1">
    <source>
        <dbReference type="SAM" id="Coils"/>
    </source>
</evidence>
<feature type="compositionally biased region" description="Low complexity" evidence="2">
    <location>
        <begin position="1014"/>
        <end position="1024"/>
    </location>
</feature>
<dbReference type="InterPro" id="IPR046357">
    <property type="entry name" value="PPIase_dom_sf"/>
</dbReference>
<protein>
    <recommendedName>
        <fullName evidence="5">Peptidylprolyl isomerase</fullName>
    </recommendedName>
</protein>
<organism evidence="3 4">
    <name type="scientific">Lagenidium giganteum</name>
    <dbReference type="NCBI Taxonomy" id="4803"/>
    <lineage>
        <taxon>Eukaryota</taxon>
        <taxon>Sar</taxon>
        <taxon>Stramenopiles</taxon>
        <taxon>Oomycota</taxon>
        <taxon>Peronosporomycetes</taxon>
        <taxon>Pythiales</taxon>
        <taxon>Pythiaceae</taxon>
    </lineage>
</organism>
<dbReference type="EMBL" id="DAKRPA010000129">
    <property type="protein sequence ID" value="DAZ97629.1"/>
    <property type="molecule type" value="Genomic_DNA"/>
</dbReference>
<feature type="compositionally biased region" description="Basic and acidic residues" evidence="2">
    <location>
        <begin position="1050"/>
        <end position="1060"/>
    </location>
</feature>
<dbReference type="PANTHER" id="PTHR44927">
    <property type="entry name" value="FK506-BINDING PROTEIN 15"/>
    <property type="match status" value="1"/>
</dbReference>
<feature type="compositionally biased region" description="Low complexity" evidence="2">
    <location>
        <begin position="979"/>
        <end position="993"/>
    </location>
</feature>
<feature type="region of interest" description="Disordered" evidence="2">
    <location>
        <begin position="939"/>
        <end position="1067"/>
    </location>
</feature>
<evidence type="ECO:0008006" key="5">
    <source>
        <dbReference type="Google" id="ProtNLM"/>
    </source>
</evidence>
<feature type="compositionally biased region" description="Low complexity" evidence="2">
    <location>
        <begin position="771"/>
        <end position="783"/>
    </location>
</feature>
<reference evidence="3" key="2">
    <citation type="journal article" date="2023" name="Microbiol Resour">
        <title>Decontamination and Annotation of the Draft Genome Sequence of the Oomycete Lagenidium giganteum ARSEF 373.</title>
        <authorList>
            <person name="Morgan W.R."/>
            <person name="Tartar A."/>
        </authorList>
    </citation>
    <scope>NUCLEOTIDE SEQUENCE</scope>
    <source>
        <strain evidence="3">ARSEF 373</strain>
    </source>
</reference>